<dbReference type="Proteomes" id="UP000275078">
    <property type="component" value="Unassembled WGS sequence"/>
</dbReference>
<organism evidence="1 2">
    <name type="scientific">Ascobolus immersus RN42</name>
    <dbReference type="NCBI Taxonomy" id="1160509"/>
    <lineage>
        <taxon>Eukaryota</taxon>
        <taxon>Fungi</taxon>
        <taxon>Dikarya</taxon>
        <taxon>Ascomycota</taxon>
        <taxon>Pezizomycotina</taxon>
        <taxon>Pezizomycetes</taxon>
        <taxon>Pezizales</taxon>
        <taxon>Ascobolaceae</taxon>
        <taxon>Ascobolus</taxon>
    </lineage>
</organism>
<keyword evidence="2" id="KW-1185">Reference proteome</keyword>
<sequence length="280" mass="32577">MAVSEPTSFNSLPAEIRLLIGKQLTCWSDLQAYRQTNTTNYTLLESVVSAYIRSRPIQPNETRMVRKFYSLLSDTSEENRRPRSLFQGLLRLSGVRNPQLVIFDVEEMDWPDRKDRRTRNFLSLLQKVFGKEVVFDVRHLNNGETVRRAINWLHDHLKLVESAPWFLESFNKEDYATCSLSNEGVESSDGQSASQLPALSAERIEMEKARLRRLRTHSSKWNPQANVYQAVMLLICEWIGTFPVKLTVGEMKRIGLRRELKSTRLFWANTVRSLQRNLLD</sequence>
<name>A0A3N4ICI2_ASCIM</name>
<proteinExistence type="predicted"/>
<reference evidence="1 2" key="1">
    <citation type="journal article" date="2018" name="Nat. Ecol. Evol.">
        <title>Pezizomycetes genomes reveal the molecular basis of ectomycorrhizal truffle lifestyle.</title>
        <authorList>
            <person name="Murat C."/>
            <person name="Payen T."/>
            <person name="Noel B."/>
            <person name="Kuo A."/>
            <person name="Morin E."/>
            <person name="Chen J."/>
            <person name="Kohler A."/>
            <person name="Krizsan K."/>
            <person name="Balestrini R."/>
            <person name="Da Silva C."/>
            <person name="Montanini B."/>
            <person name="Hainaut M."/>
            <person name="Levati E."/>
            <person name="Barry K.W."/>
            <person name="Belfiori B."/>
            <person name="Cichocki N."/>
            <person name="Clum A."/>
            <person name="Dockter R.B."/>
            <person name="Fauchery L."/>
            <person name="Guy J."/>
            <person name="Iotti M."/>
            <person name="Le Tacon F."/>
            <person name="Lindquist E.A."/>
            <person name="Lipzen A."/>
            <person name="Malagnac F."/>
            <person name="Mello A."/>
            <person name="Molinier V."/>
            <person name="Miyauchi S."/>
            <person name="Poulain J."/>
            <person name="Riccioni C."/>
            <person name="Rubini A."/>
            <person name="Sitrit Y."/>
            <person name="Splivallo R."/>
            <person name="Traeger S."/>
            <person name="Wang M."/>
            <person name="Zifcakova L."/>
            <person name="Wipf D."/>
            <person name="Zambonelli A."/>
            <person name="Paolocci F."/>
            <person name="Nowrousian M."/>
            <person name="Ottonello S."/>
            <person name="Baldrian P."/>
            <person name="Spatafora J.W."/>
            <person name="Henrissat B."/>
            <person name="Nagy L.G."/>
            <person name="Aury J.M."/>
            <person name="Wincker P."/>
            <person name="Grigoriev I.V."/>
            <person name="Bonfante P."/>
            <person name="Martin F.M."/>
        </authorList>
    </citation>
    <scope>NUCLEOTIDE SEQUENCE [LARGE SCALE GENOMIC DNA]</scope>
    <source>
        <strain evidence="1 2">RN42</strain>
    </source>
</reference>
<gene>
    <name evidence="1" type="ORF">BJ508DRAFT_414194</name>
</gene>
<evidence type="ECO:0000313" key="1">
    <source>
        <dbReference type="EMBL" id="RPA82368.1"/>
    </source>
</evidence>
<accession>A0A3N4ICI2</accession>
<protein>
    <submittedName>
        <fullName evidence="1">Uncharacterized protein</fullName>
    </submittedName>
</protein>
<dbReference type="EMBL" id="ML119672">
    <property type="protein sequence ID" value="RPA82368.1"/>
    <property type="molecule type" value="Genomic_DNA"/>
</dbReference>
<evidence type="ECO:0000313" key="2">
    <source>
        <dbReference type="Proteomes" id="UP000275078"/>
    </source>
</evidence>
<dbReference type="AlphaFoldDB" id="A0A3N4ICI2"/>